<comment type="caution">
    <text evidence="1">The sequence shown here is derived from an EMBL/GenBank/DDBJ whole genome shotgun (WGS) entry which is preliminary data.</text>
</comment>
<evidence type="ECO:0000313" key="2">
    <source>
        <dbReference type="Proteomes" id="UP000033736"/>
    </source>
</evidence>
<dbReference type="Proteomes" id="UP000033736">
    <property type="component" value="Unassembled WGS sequence"/>
</dbReference>
<keyword evidence="2" id="KW-1185">Reference proteome</keyword>
<protein>
    <submittedName>
        <fullName evidence="1">Uncharacterized protein</fullName>
    </submittedName>
</protein>
<evidence type="ECO:0000313" key="1">
    <source>
        <dbReference type="EMBL" id="KJW03892.1"/>
    </source>
</evidence>
<dbReference type="EMBL" id="LAOQ01000009">
    <property type="protein sequence ID" value="KJW03892.1"/>
    <property type="molecule type" value="Genomic_DNA"/>
</dbReference>
<organism evidence="1 2">
    <name type="scientific">Rickettsia argasii T170-B</name>
    <dbReference type="NCBI Taxonomy" id="1268837"/>
    <lineage>
        <taxon>Bacteria</taxon>
        <taxon>Pseudomonadati</taxon>
        <taxon>Pseudomonadota</taxon>
        <taxon>Alphaproteobacteria</taxon>
        <taxon>Rickettsiales</taxon>
        <taxon>Rickettsiaceae</taxon>
        <taxon>Rickettsieae</taxon>
        <taxon>Rickettsia</taxon>
        <taxon>spotted fever group</taxon>
    </lineage>
</organism>
<proteinExistence type="predicted"/>
<sequence length="181" mass="21124">MNYYNVLGSIDINNARVNLNITNRALEINANNRPFKLIVDEDFSIKIAEFNTYDSLVIEIYQGIALRILDEECPSMPITLGQNAKVNFIYENEQYTFTNHYQDKMSFQDINTLAKIANLPHKEFVKILSNNYMLEEIKEIADKYKAIDKEALNLFIGQNYKLFYSSDQTENPFKDHTPFLN</sequence>
<accession>A0A0F3RCQ0</accession>
<gene>
    <name evidence="1" type="ORF">RAT170B_1589</name>
</gene>
<reference evidence="1 2" key="1">
    <citation type="submission" date="2015-01" db="EMBL/GenBank/DDBJ databases">
        <title>Genome Sequencing of Rickettsiales /home/snadendla/prok_pipe/test/illegal_ec_num.txt.</title>
        <authorList>
            <person name="Daugherty S.C."/>
            <person name="Su Q."/>
            <person name="Abolude K."/>
            <person name="Beier-Sexton M."/>
            <person name="Carlyon J.A."/>
            <person name="Carter R."/>
            <person name="Day N.P."/>
            <person name="Dumler S.J."/>
            <person name="Dyachenko V."/>
            <person name="Godinez A."/>
            <person name="Kurtti T.J."/>
            <person name="Lichay M."/>
            <person name="Mullins K.E."/>
            <person name="Ott S."/>
            <person name="Pappas-Brown V."/>
            <person name="Paris D.H."/>
            <person name="Patel P."/>
            <person name="Richards A.L."/>
            <person name="Sadzewicz L."/>
            <person name="Sears K."/>
            <person name="Seidman D."/>
            <person name="Sengamalay N."/>
            <person name="Stenos J."/>
            <person name="Tallon L.J."/>
            <person name="Vincent G."/>
            <person name="Fraser C.M."/>
            <person name="Munderloh U."/>
            <person name="Dunning-Hotopp J.C."/>
        </authorList>
    </citation>
    <scope>NUCLEOTIDE SEQUENCE [LARGE SCALE GENOMIC DNA]</scope>
    <source>
        <strain evidence="1 2">T170-B</strain>
    </source>
</reference>
<dbReference type="PATRIC" id="fig|1268837.3.peg.1820"/>
<dbReference type="AlphaFoldDB" id="A0A0F3RCQ0"/>
<dbReference type="RefSeq" id="WP_045806003.1">
    <property type="nucleotide sequence ID" value="NZ_LAOQ01000009.1"/>
</dbReference>
<name>A0A0F3RCQ0_9RICK</name>